<organism evidence="4">
    <name type="scientific">marine sediment metagenome</name>
    <dbReference type="NCBI Taxonomy" id="412755"/>
    <lineage>
        <taxon>unclassified sequences</taxon>
        <taxon>metagenomes</taxon>
        <taxon>ecological metagenomes</taxon>
    </lineage>
</organism>
<dbReference type="GO" id="GO:0005829">
    <property type="term" value="C:cytosol"/>
    <property type="evidence" value="ECO:0007669"/>
    <property type="project" value="TreeGrafter"/>
</dbReference>
<comment type="caution">
    <text evidence="4">The sequence shown here is derived from an EMBL/GenBank/DDBJ whole genome shotgun (WGS) entry which is preliminary data.</text>
</comment>
<gene>
    <name evidence="4" type="ORF">S12H4_37695</name>
</gene>
<name>X1TKT5_9ZZZZ</name>
<dbReference type="SUPFAM" id="SSF52540">
    <property type="entry name" value="P-loop containing nucleoside triphosphate hydrolases"/>
    <property type="match status" value="1"/>
</dbReference>
<feature type="domain" description="CobQ/CobB/MinD/ParA nucleotide binding" evidence="3">
    <location>
        <begin position="5"/>
        <end position="201"/>
    </location>
</feature>
<evidence type="ECO:0000256" key="1">
    <source>
        <dbReference type="ARBA" id="ARBA00022741"/>
    </source>
</evidence>
<dbReference type="GO" id="GO:0051782">
    <property type="term" value="P:negative regulation of cell division"/>
    <property type="evidence" value="ECO:0007669"/>
    <property type="project" value="TreeGrafter"/>
</dbReference>
<dbReference type="InterPro" id="IPR002586">
    <property type="entry name" value="CobQ/CobB/MinD/ParA_Nub-bd_dom"/>
</dbReference>
<dbReference type="GO" id="GO:0016887">
    <property type="term" value="F:ATP hydrolysis activity"/>
    <property type="evidence" value="ECO:0007669"/>
    <property type="project" value="TreeGrafter"/>
</dbReference>
<evidence type="ECO:0000313" key="4">
    <source>
        <dbReference type="EMBL" id="GAI88185.1"/>
    </source>
</evidence>
<evidence type="ECO:0000256" key="2">
    <source>
        <dbReference type="ARBA" id="ARBA00022840"/>
    </source>
</evidence>
<dbReference type="PANTHER" id="PTHR43384">
    <property type="entry name" value="SEPTUM SITE-DETERMINING PROTEIN MIND HOMOLOG, CHLOROPLASTIC-RELATED"/>
    <property type="match status" value="1"/>
</dbReference>
<sequence length="211" mass="22943">MKLAITGKGGTGKTTFAAVLSRRFAESGYSVIAFDADPDANLASTLGFPDAENIVPLVEMKELITERMGAVPGQTGQYFRLNPRVDDIPEKYSLSHNGIRLLVMGTVTKGGGGCACPENTFLRELLTHLFTAEKDIVIMDMVAGVEHLGRGTATAMDMLLVVVEPNQRSIETAIRIKKLASDIGISDIRVVANKIRNDEERAFIEKKHRPA</sequence>
<protein>
    <recommendedName>
        <fullName evidence="3">CobQ/CobB/MinD/ParA nucleotide binding domain-containing protein</fullName>
    </recommendedName>
</protein>
<evidence type="ECO:0000259" key="3">
    <source>
        <dbReference type="Pfam" id="PF01656"/>
    </source>
</evidence>
<keyword evidence="1" id="KW-0547">Nucleotide-binding</keyword>
<dbReference type="InterPro" id="IPR014433">
    <property type="entry name" value="CooC"/>
</dbReference>
<dbReference type="GO" id="GO:0009898">
    <property type="term" value="C:cytoplasmic side of plasma membrane"/>
    <property type="evidence" value="ECO:0007669"/>
    <property type="project" value="TreeGrafter"/>
</dbReference>
<dbReference type="PANTHER" id="PTHR43384:SF6">
    <property type="entry name" value="SEPTUM SITE-DETERMINING PROTEIN MIND HOMOLOG, CHLOROPLASTIC"/>
    <property type="match status" value="1"/>
</dbReference>
<dbReference type="AlphaFoldDB" id="X1TKT5"/>
<dbReference type="GO" id="GO:0005524">
    <property type="term" value="F:ATP binding"/>
    <property type="evidence" value="ECO:0007669"/>
    <property type="project" value="UniProtKB-KW"/>
</dbReference>
<proteinExistence type="predicted"/>
<dbReference type="EMBL" id="BARW01022618">
    <property type="protein sequence ID" value="GAI88185.1"/>
    <property type="molecule type" value="Genomic_DNA"/>
</dbReference>
<reference evidence="4" key="1">
    <citation type="journal article" date="2014" name="Front. Microbiol.">
        <title>High frequency of phylogenetically diverse reductive dehalogenase-homologous genes in deep subseafloor sedimentary metagenomes.</title>
        <authorList>
            <person name="Kawai M."/>
            <person name="Futagami T."/>
            <person name="Toyoda A."/>
            <person name="Takaki Y."/>
            <person name="Nishi S."/>
            <person name="Hori S."/>
            <person name="Arai W."/>
            <person name="Tsubouchi T."/>
            <person name="Morono Y."/>
            <person name="Uchiyama I."/>
            <person name="Ito T."/>
            <person name="Fujiyama A."/>
            <person name="Inagaki F."/>
            <person name="Takami H."/>
        </authorList>
    </citation>
    <scope>NUCLEOTIDE SEQUENCE</scope>
    <source>
        <strain evidence="4">Expedition CK06-06</strain>
    </source>
</reference>
<dbReference type="InterPro" id="IPR050625">
    <property type="entry name" value="ParA/MinD_ATPase"/>
</dbReference>
<accession>X1TKT5</accession>
<dbReference type="PIRSF" id="PIRSF005647">
    <property type="entry name" value="CooC"/>
    <property type="match status" value="1"/>
</dbReference>
<dbReference type="Pfam" id="PF01656">
    <property type="entry name" value="CbiA"/>
    <property type="match status" value="1"/>
</dbReference>
<keyword evidence="2" id="KW-0067">ATP-binding</keyword>
<dbReference type="Gene3D" id="3.40.50.300">
    <property type="entry name" value="P-loop containing nucleotide triphosphate hydrolases"/>
    <property type="match status" value="1"/>
</dbReference>
<dbReference type="InterPro" id="IPR027417">
    <property type="entry name" value="P-loop_NTPase"/>
</dbReference>